<reference evidence="2" key="1">
    <citation type="journal article" date="2022" name="Mol. Ecol. Resour.">
        <title>The genomes of chicory, endive, great burdock and yacon provide insights into Asteraceae palaeo-polyploidization history and plant inulin production.</title>
        <authorList>
            <person name="Fan W."/>
            <person name="Wang S."/>
            <person name="Wang H."/>
            <person name="Wang A."/>
            <person name="Jiang F."/>
            <person name="Liu H."/>
            <person name="Zhao H."/>
            <person name="Xu D."/>
            <person name="Zhang Y."/>
        </authorList>
    </citation>
    <scope>NUCLEOTIDE SEQUENCE [LARGE SCALE GENOMIC DNA]</scope>
    <source>
        <strain evidence="2">cv. Yunnan</strain>
    </source>
</reference>
<dbReference type="Proteomes" id="UP001056120">
    <property type="component" value="Linkage Group LG02"/>
</dbReference>
<name>A0ACB9K091_9ASTR</name>
<dbReference type="EMBL" id="CM042019">
    <property type="protein sequence ID" value="KAI3825736.1"/>
    <property type="molecule type" value="Genomic_DNA"/>
</dbReference>
<evidence type="ECO:0000313" key="1">
    <source>
        <dbReference type="EMBL" id="KAI3825736.1"/>
    </source>
</evidence>
<proteinExistence type="predicted"/>
<keyword evidence="2" id="KW-1185">Reference proteome</keyword>
<protein>
    <submittedName>
        <fullName evidence="1">Uncharacterized protein</fullName>
    </submittedName>
</protein>
<organism evidence="1 2">
    <name type="scientific">Smallanthus sonchifolius</name>
    <dbReference type="NCBI Taxonomy" id="185202"/>
    <lineage>
        <taxon>Eukaryota</taxon>
        <taxon>Viridiplantae</taxon>
        <taxon>Streptophyta</taxon>
        <taxon>Embryophyta</taxon>
        <taxon>Tracheophyta</taxon>
        <taxon>Spermatophyta</taxon>
        <taxon>Magnoliopsida</taxon>
        <taxon>eudicotyledons</taxon>
        <taxon>Gunneridae</taxon>
        <taxon>Pentapetalae</taxon>
        <taxon>asterids</taxon>
        <taxon>campanulids</taxon>
        <taxon>Asterales</taxon>
        <taxon>Asteraceae</taxon>
        <taxon>Asteroideae</taxon>
        <taxon>Heliantheae alliance</taxon>
        <taxon>Millerieae</taxon>
        <taxon>Smallanthus</taxon>
    </lineage>
</organism>
<comment type="caution">
    <text evidence="1">The sequence shown here is derived from an EMBL/GenBank/DDBJ whole genome shotgun (WGS) entry which is preliminary data.</text>
</comment>
<evidence type="ECO:0000313" key="2">
    <source>
        <dbReference type="Proteomes" id="UP001056120"/>
    </source>
</evidence>
<sequence>MEFLLDQCLSFSDPMVTGTTGFCAGLHQPYEQVLPTGSIEVSAHGNQDSINVNNLQILDSSMSKVVHDHKSKMNYAQSNIMAKTSCKRRRKQKKSNDDQENKKMIDSKEGGQIGYIHVRARRGEATDSHSLAERVRREKISEKMKALQSIVPGCDKARKAHMLDAVINYVQSLQNEIQILSLKLASVNPSMLYDYGAEYEKCILKPLDQNMTTIQQQLISFQEHQMPCMISQDNGEELWDLEEQRHELDDHFAIINCNSFC</sequence>
<reference evidence="1 2" key="2">
    <citation type="journal article" date="2022" name="Mol. Ecol. Resour.">
        <title>The genomes of chicory, endive, great burdock and yacon provide insights into Asteraceae paleo-polyploidization history and plant inulin production.</title>
        <authorList>
            <person name="Fan W."/>
            <person name="Wang S."/>
            <person name="Wang H."/>
            <person name="Wang A."/>
            <person name="Jiang F."/>
            <person name="Liu H."/>
            <person name="Zhao H."/>
            <person name="Xu D."/>
            <person name="Zhang Y."/>
        </authorList>
    </citation>
    <scope>NUCLEOTIDE SEQUENCE [LARGE SCALE GENOMIC DNA]</scope>
    <source>
        <strain evidence="2">cv. Yunnan</strain>
        <tissue evidence="1">Leaves</tissue>
    </source>
</reference>
<accession>A0ACB9K091</accession>
<gene>
    <name evidence="1" type="ORF">L1987_07334</name>
</gene>